<keyword evidence="3" id="KW-1185">Reference proteome</keyword>
<keyword evidence="2" id="KW-0808">Transferase</keyword>
<dbReference type="InterPro" id="IPR008471">
    <property type="entry name" value="MnmC-like_methylTransf"/>
</dbReference>
<evidence type="ECO:0000313" key="3">
    <source>
        <dbReference type="Proteomes" id="UP000254808"/>
    </source>
</evidence>
<keyword evidence="2" id="KW-0489">Methyltransferase</keyword>
<protein>
    <submittedName>
        <fullName evidence="2">tRNA U34 5-methylaminomethyl-2-thiouridine-forming methyltransferase MnmC</fullName>
    </submittedName>
</protein>
<reference evidence="2 3" key="1">
    <citation type="submission" date="2018-03" db="EMBL/GenBank/DDBJ databases">
        <title>Phenotypic and genomic properties of Cyclonatronum proteinivorum gen. nov., sp. nov., a haloalkaliphilic bacteroidete from soda lakes possessing Na+-translocating rhodopsin.</title>
        <authorList>
            <person name="Toshchakov S.V."/>
            <person name="Korzhenkov A."/>
            <person name="Samarov N.I."/>
            <person name="Kublanov I.V."/>
            <person name="Muntyan M.S."/>
            <person name="Sorokin D.Y."/>
        </authorList>
    </citation>
    <scope>NUCLEOTIDE SEQUENCE [LARGE SCALE GENOMIC DNA]</scope>
    <source>
        <strain evidence="2 3">Omega</strain>
    </source>
</reference>
<dbReference type="RefSeq" id="WP_114983067.1">
    <property type="nucleotide sequence ID" value="NZ_CP027806.1"/>
</dbReference>
<organism evidence="2 3">
    <name type="scientific">Cyclonatronum proteinivorum</name>
    <dbReference type="NCBI Taxonomy" id="1457365"/>
    <lineage>
        <taxon>Bacteria</taxon>
        <taxon>Pseudomonadati</taxon>
        <taxon>Balneolota</taxon>
        <taxon>Balneolia</taxon>
        <taxon>Balneolales</taxon>
        <taxon>Cyclonatronaceae</taxon>
        <taxon>Cyclonatronum</taxon>
    </lineage>
</organism>
<dbReference type="Proteomes" id="UP000254808">
    <property type="component" value="Chromosome"/>
</dbReference>
<dbReference type="PANTHER" id="PTHR39963">
    <property type="entry name" value="SLL0983 PROTEIN"/>
    <property type="match status" value="1"/>
</dbReference>
<dbReference type="PANTHER" id="PTHR39963:SF1">
    <property type="entry name" value="MNMC-LIKE METHYLTRANSFERASE DOMAIN-CONTAINING PROTEIN"/>
    <property type="match status" value="1"/>
</dbReference>
<dbReference type="SUPFAM" id="SSF53335">
    <property type="entry name" value="S-adenosyl-L-methionine-dependent methyltransferases"/>
    <property type="match status" value="1"/>
</dbReference>
<sequence>MAKQRTRIELSRDGSHTVYSETAGSYFHNPNGAVEESLYVYFESSGISRALQRDEDVSVMEIGFGTGLNLLLLADLVARYRPDAQVKFTSVEAYPLMPDQVQQLNFAAFIKHKALFEALPAVFGKLQDAHQSGEPVSGKLGEVHYEIHPCLFSKLKLRPKRPFTHILHDPFDPVVSPELWKPGVFKWLRERSAEDAVLTTFGASTAARASMAVGGWLVARAPGALGKREMTVASLSEEKLRDFKRLNEARLKQRWEAGELSI</sequence>
<dbReference type="GO" id="GO:0016645">
    <property type="term" value="F:oxidoreductase activity, acting on the CH-NH group of donors"/>
    <property type="evidence" value="ECO:0007669"/>
    <property type="project" value="InterPro"/>
</dbReference>
<dbReference type="GO" id="GO:0032259">
    <property type="term" value="P:methylation"/>
    <property type="evidence" value="ECO:0007669"/>
    <property type="project" value="UniProtKB-KW"/>
</dbReference>
<dbReference type="GO" id="GO:0008168">
    <property type="term" value="F:methyltransferase activity"/>
    <property type="evidence" value="ECO:0007669"/>
    <property type="project" value="UniProtKB-KW"/>
</dbReference>
<dbReference type="EMBL" id="CP027806">
    <property type="protein sequence ID" value="AXI99726.1"/>
    <property type="molecule type" value="Genomic_DNA"/>
</dbReference>
<dbReference type="Gene3D" id="3.40.50.150">
    <property type="entry name" value="Vaccinia Virus protein VP39"/>
    <property type="match status" value="1"/>
</dbReference>
<dbReference type="Pfam" id="PF05430">
    <property type="entry name" value="Methyltransf_30"/>
    <property type="match status" value="1"/>
</dbReference>
<accession>A0A345UGX5</accession>
<feature type="domain" description="MnmC-like methyltransferase" evidence="1">
    <location>
        <begin position="163"/>
        <end position="235"/>
    </location>
</feature>
<proteinExistence type="predicted"/>
<name>A0A345UGX5_9BACT</name>
<dbReference type="KEGG" id="cprv:CYPRO_0440"/>
<evidence type="ECO:0000313" key="2">
    <source>
        <dbReference type="EMBL" id="AXI99726.1"/>
    </source>
</evidence>
<dbReference type="OrthoDB" id="9786494at2"/>
<dbReference type="InterPro" id="IPR029063">
    <property type="entry name" value="SAM-dependent_MTases_sf"/>
</dbReference>
<dbReference type="AlphaFoldDB" id="A0A345UGX5"/>
<evidence type="ECO:0000259" key="1">
    <source>
        <dbReference type="Pfam" id="PF05430"/>
    </source>
</evidence>
<gene>
    <name evidence="2" type="ORF">CYPRO_0440</name>
</gene>